<protein>
    <submittedName>
        <fullName evidence="2">Ig-like domain (Group 2)</fullName>
    </submittedName>
</protein>
<dbReference type="SMART" id="SM00635">
    <property type="entry name" value="BID_2"/>
    <property type="match status" value="2"/>
</dbReference>
<sequence>MKVFGKSLLVLLTVSLFFTMCKKENVQVEPQSIKLNKTTLSLTIDESAKLEAEISPKETTNKTISWESNAPAIASVENGVVVAKAQGEATISAKCGKVTATCVVTVKAQTVPVESITLDKTSVEMKEGEQLKLTATVAPSDAPQTVTWTSSNPTVASVVDGNITALKVGKTTVTAEAGGKQAQCEVTVREKFEFKMSVSNLSALDGEFKVEPSDPNKTYVYTILRKSMCDEIEAHYNNDLIAANLDFWKEFGDQSFLGSLVRGTQTGKLSDAVTSDMVLFPDTEYVFYCFGINDKKEVTAPVEKYIFKSKPSVPSDLKFEFELEKITQHALVGTLKPSNTDSYYITMQPKKFVDHYKKKEGQGETIEGLSPIHYMIFRCIAADRCEEKQLDDLILKGNFKLEEGYFVNKKPNRDYVLIAIGFDKEKGITTAPFFYEFKTAQ</sequence>
<dbReference type="Proteomes" id="UP000190121">
    <property type="component" value="Unassembled WGS sequence"/>
</dbReference>
<dbReference type="STRING" id="29524.SAMN02745171_01732"/>
<dbReference type="InterPro" id="IPR008964">
    <property type="entry name" value="Invasin/intimin_cell_adhesion"/>
</dbReference>
<dbReference type="RefSeq" id="WP_078737595.1">
    <property type="nucleotide sequence ID" value="NZ_FUXE01000030.1"/>
</dbReference>
<accession>A0A1T4Q8Q2</accession>
<organism evidence="2 3">
    <name type="scientific">Porphyromonas circumdentaria</name>
    <dbReference type="NCBI Taxonomy" id="29524"/>
    <lineage>
        <taxon>Bacteria</taxon>
        <taxon>Pseudomonadati</taxon>
        <taxon>Bacteroidota</taxon>
        <taxon>Bacteroidia</taxon>
        <taxon>Bacteroidales</taxon>
        <taxon>Porphyromonadaceae</taxon>
        <taxon>Porphyromonas</taxon>
    </lineage>
</organism>
<proteinExistence type="predicted"/>
<gene>
    <name evidence="2" type="ORF">SAMN02745171_01732</name>
</gene>
<dbReference type="SUPFAM" id="SSF49373">
    <property type="entry name" value="Invasin/intimin cell-adhesion fragments"/>
    <property type="match status" value="2"/>
</dbReference>
<dbReference type="InterPro" id="IPR003343">
    <property type="entry name" value="Big_2"/>
</dbReference>
<feature type="domain" description="BIG2" evidence="1">
    <location>
        <begin position="29"/>
        <end position="105"/>
    </location>
</feature>
<evidence type="ECO:0000259" key="1">
    <source>
        <dbReference type="SMART" id="SM00635"/>
    </source>
</evidence>
<dbReference type="AlphaFoldDB" id="A0A1T4Q8Q2"/>
<keyword evidence="3" id="KW-1185">Reference proteome</keyword>
<dbReference type="Gene3D" id="2.60.40.1080">
    <property type="match status" value="2"/>
</dbReference>
<reference evidence="3" key="1">
    <citation type="submission" date="2017-02" db="EMBL/GenBank/DDBJ databases">
        <authorList>
            <person name="Varghese N."/>
            <person name="Submissions S."/>
        </authorList>
    </citation>
    <scope>NUCLEOTIDE SEQUENCE [LARGE SCALE GENOMIC DNA]</scope>
    <source>
        <strain evidence="3">ATCC 51356</strain>
    </source>
</reference>
<name>A0A1T4Q8Q2_9PORP</name>
<evidence type="ECO:0000313" key="2">
    <source>
        <dbReference type="EMBL" id="SKA00006.1"/>
    </source>
</evidence>
<dbReference type="EMBL" id="FUXE01000030">
    <property type="protein sequence ID" value="SKA00006.1"/>
    <property type="molecule type" value="Genomic_DNA"/>
</dbReference>
<dbReference type="Pfam" id="PF02368">
    <property type="entry name" value="Big_2"/>
    <property type="match status" value="2"/>
</dbReference>
<feature type="domain" description="BIG2" evidence="1">
    <location>
        <begin position="112"/>
        <end position="187"/>
    </location>
</feature>
<dbReference type="OrthoDB" id="1014879at2"/>
<evidence type="ECO:0000313" key="3">
    <source>
        <dbReference type="Proteomes" id="UP000190121"/>
    </source>
</evidence>